<sequence length="56" mass="5701">MLLVDTSVVMKWVHEEGEAEVAAARALDRPLVSADRKLVAGGLAISPSAAAAADIG</sequence>
<dbReference type="Proteomes" id="UP000198403">
    <property type="component" value="Unassembled WGS sequence"/>
</dbReference>
<name>A0A238WGU6_9ACTN</name>
<evidence type="ECO:0000313" key="2">
    <source>
        <dbReference type="Proteomes" id="UP000198403"/>
    </source>
</evidence>
<evidence type="ECO:0000313" key="1">
    <source>
        <dbReference type="EMBL" id="SNR45667.1"/>
    </source>
</evidence>
<evidence type="ECO:0008006" key="3">
    <source>
        <dbReference type="Google" id="ProtNLM"/>
    </source>
</evidence>
<protein>
    <recommendedName>
        <fullName evidence="3">PIN domain-containing protein</fullName>
    </recommendedName>
</protein>
<organism evidence="1 2">
    <name type="scientific">Blastococcus mobilis</name>
    <dbReference type="NCBI Taxonomy" id="1938746"/>
    <lineage>
        <taxon>Bacteria</taxon>
        <taxon>Bacillati</taxon>
        <taxon>Actinomycetota</taxon>
        <taxon>Actinomycetes</taxon>
        <taxon>Geodermatophilales</taxon>
        <taxon>Geodermatophilaceae</taxon>
        <taxon>Blastococcus</taxon>
    </lineage>
</organism>
<dbReference type="EMBL" id="FZNO01000008">
    <property type="protein sequence ID" value="SNR45667.1"/>
    <property type="molecule type" value="Genomic_DNA"/>
</dbReference>
<proteinExistence type="predicted"/>
<gene>
    <name evidence="1" type="ORF">SAMN06272737_1085</name>
</gene>
<accession>A0A238WGU6</accession>
<dbReference type="AlphaFoldDB" id="A0A238WGU6"/>
<keyword evidence="2" id="KW-1185">Reference proteome</keyword>
<reference evidence="1 2" key="1">
    <citation type="submission" date="2017-06" db="EMBL/GenBank/DDBJ databases">
        <authorList>
            <person name="Kim H.J."/>
            <person name="Triplett B.A."/>
        </authorList>
    </citation>
    <scope>NUCLEOTIDE SEQUENCE [LARGE SCALE GENOMIC DNA]</scope>
    <source>
        <strain evidence="1 2">DSM 44272</strain>
    </source>
</reference>
<dbReference type="RefSeq" id="WP_176445472.1">
    <property type="nucleotide sequence ID" value="NZ_FZNO01000008.1"/>
</dbReference>